<dbReference type="SUPFAM" id="SSF52172">
    <property type="entry name" value="CheY-like"/>
    <property type="match status" value="1"/>
</dbReference>
<dbReference type="PANTHER" id="PTHR43214">
    <property type="entry name" value="TWO-COMPONENT RESPONSE REGULATOR"/>
    <property type="match status" value="1"/>
</dbReference>
<dbReference type="Pfam" id="PF00072">
    <property type="entry name" value="Response_reg"/>
    <property type="match status" value="1"/>
</dbReference>
<sequence>MEIRVVLADDHVIVRQGLVSLLEREADIQVVGQASDGLELVNLVRQLKPDVAVTDITMPGLSGFEAIHRILAVKHKPKIVCLSVHGDLRLVREVMDKGVSAYLVKGCAYHELVQAVRSAIDGQIYLSSEVASAATHHCGVDDEVAGMPLHMLLTSREREIVQLFAEGRSTHQIAERLHIS</sequence>
<dbReference type="PROSITE" id="PS50110">
    <property type="entry name" value="RESPONSE_REGULATORY"/>
    <property type="match status" value="1"/>
</dbReference>
<keyword evidence="1 5" id="KW-0597">Phosphoprotein</keyword>
<dbReference type="PROSITE" id="PS50043">
    <property type="entry name" value="HTH_LUXR_2"/>
    <property type="match status" value="1"/>
</dbReference>
<evidence type="ECO:0000256" key="2">
    <source>
        <dbReference type="ARBA" id="ARBA00023015"/>
    </source>
</evidence>
<dbReference type="Proteomes" id="UP000249396">
    <property type="component" value="Unassembled WGS sequence"/>
</dbReference>
<evidence type="ECO:0000313" key="9">
    <source>
        <dbReference type="Proteomes" id="UP000249396"/>
    </source>
</evidence>
<dbReference type="AlphaFoldDB" id="A0A2W4QNW5"/>
<gene>
    <name evidence="8" type="ORF">DM484_22110</name>
</gene>
<dbReference type="Pfam" id="PF00196">
    <property type="entry name" value="GerE"/>
    <property type="match status" value="1"/>
</dbReference>
<reference evidence="8 9" key="1">
    <citation type="journal article" date="2018" name="Aquat. Microb. Ecol.">
        <title>Gammaproteobacterial methanotrophs dominate.</title>
        <authorList>
            <person name="Rissanen A.J."/>
            <person name="Saarenheimo J."/>
            <person name="Tiirola M."/>
            <person name="Peura S."/>
            <person name="Aalto S.L."/>
            <person name="Karvinen A."/>
            <person name="Nykanen H."/>
        </authorList>
    </citation>
    <scope>NUCLEOTIDE SEQUENCE [LARGE SCALE GENOMIC DNA]</scope>
    <source>
        <strain evidence="8">AMbin10</strain>
    </source>
</reference>
<organism evidence="8 9">
    <name type="scientific">Candidatus Methylumidiphilus alinenensis</name>
    <dbReference type="NCBI Taxonomy" id="2202197"/>
    <lineage>
        <taxon>Bacteria</taxon>
        <taxon>Pseudomonadati</taxon>
        <taxon>Pseudomonadota</taxon>
        <taxon>Gammaproteobacteria</taxon>
        <taxon>Methylococcales</taxon>
        <taxon>Candidatus Methylumidiphilus</taxon>
    </lineage>
</organism>
<dbReference type="SUPFAM" id="SSF46894">
    <property type="entry name" value="C-terminal effector domain of the bipartite response regulators"/>
    <property type="match status" value="1"/>
</dbReference>
<dbReference type="InterPro" id="IPR000792">
    <property type="entry name" value="Tscrpt_reg_LuxR_C"/>
</dbReference>
<evidence type="ECO:0000259" key="6">
    <source>
        <dbReference type="PROSITE" id="PS50043"/>
    </source>
</evidence>
<evidence type="ECO:0000259" key="7">
    <source>
        <dbReference type="PROSITE" id="PS50110"/>
    </source>
</evidence>
<accession>A0A2W4QNW5</accession>
<feature type="domain" description="Response regulatory" evidence="7">
    <location>
        <begin position="4"/>
        <end position="120"/>
    </location>
</feature>
<dbReference type="InterPro" id="IPR001789">
    <property type="entry name" value="Sig_transdc_resp-reg_receiver"/>
</dbReference>
<evidence type="ECO:0000256" key="1">
    <source>
        <dbReference type="ARBA" id="ARBA00022553"/>
    </source>
</evidence>
<evidence type="ECO:0000256" key="3">
    <source>
        <dbReference type="ARBA" id="ARBA00023125"/>
    </source>
</evidence>
<dbReference type="EMBL" id="QJPH01000444">
    <property type="protein sequence ID" value="PZN73845.1"/>
    <property type="molecule type" value="Genomic_DNA"/>
</dbReference>
<dbReference type="GO" id="GO:0003677">
    <property type="term" value="F:DNA binding"/>
    <property type="evidence" value="ECO:0007669"/>
    <property type="project" value="UniProtKB-KW"/>
</dbReference>
<feature type="non-terminal residue" evidence="8">
    <location>
        <position position="180"/>
    </location>
</feature>
<feature type="domain" description="HTH luxR-type" evidence="6">
    <location>
        <begin position="146"/>
        <end position="180"/>
    </location>
</feature>
<evidence type="ECO:0000256" key="4">
    <source>
        <dbReference type="ARBA" id="ARBA00023163"/>
    </source>
</evidence>
<dbReference type="GO" id="GO:0000160">
    <property type="term" value="P:phosphorelay signal transduction system"/>
    <property type="evidence" value="ECO:0007669"/>
    <property type="project" value="InterPro"/>
</dbReference>
<keyword evidence="2" id="KW-0805">Transcription regulation</keyword>
<dbReference type="InterPro" id="IPR039420">
    <property type="entry name" value="WalR-like"/>
</dbReference>
<dbReference type="PRINTS" id="PR00038">
    <property type="entry name" value="HTHLUXR"/>
</dbReference>
<dbReference type="InterPro" id="IPR058245">
    <property type="entry name" value="NreC/VraR/RcsB-like_REC"/>
</dbReference>
<keyword evidence="3 8" id="KW-0238">DNA-binding</keyword>
<dbReference type="Gene3D" id="3.40.50.2300">
    <property type="match status" value="1"/>
</dbReference>
<keyword evidence="4" id="KW-0804">Transcription</keyword>
<dbReference type="CDD" id="cd17535">
    <property type="entry name" value="REC_NarL-like"/>
    <property type="match status" value="1"/>
</dbReference>
<feature type="modified residue" description="4-aspartylphosphate" evidence="5">
    <location>
        <position position="55"/>
    </location>
</feature>
<dbReference type="InterPro" id="IPR011006">
    <property type="entry name" value="CheY-like_superfamily"/>
</dbReference>
<comment type="caution">
    <text evidence="8">The sequence shown here is derived from an EMBL/GenBank/DDBJ whole genome shotgun (WGS) entry which is preliminary data.</text>
</comment>
<dbReference type="InterPro" id="IPR016032">
    <property type="entry name" value="Sig_transdc_resp-reg_C-effctor"/>
</dbReference>
<protein>
    <submittedName>
        <fullName evidence="8">DNA-binding response regulator</fullName>
    </submittedName>
</protein>
<dbReference type="PANTHER" id="PTHR43214:SF41">
    <property type="entry name" value="NITRATE_NITRITE RESPONSE REGULATOR PROTEIN NARP"/>
    <property type="match status" value="1"/>
</dbReference>
<evidence type="ECO:0000256" key="5">
    <source>
        <dbReference type="PROSITE-ProRule" id="PRU00169"/>
    </source>
</evidence>
<evidence type="ECO:0000313" key="8">
    <source>
        <dbReference type="EMBL" id="PZN73845.1"/>
    </source>
</evidence>
<proteinExistence type="predicted"/>
<name>A0A2W4QNW5_9GAMM</name>
<dbReference type="SMART" id="SM00448">
    <property type="entry name" value="REC"/>
    <property type="match status" value="1"/>
</dbReference>
<dbReference type="GO" id="GO:0006355">
    <property type="term" value="P:regulation of DNA-templated transcription"/>
    <property type="evidence" value="ECO:0007669"/>
    <property type="project" value="InterPro"/>
</dbReference>